<dbReference type="SUPFAM" id="SSF46565">
    <property type="entry name" value="Chaperone J-domain"/>
    <property type="match status" value="1"/>
</dbReference>
<dbReference type="eggNOG" id="ENOG502RYTK">
    <property type="taxonomic scope" value="Eukaryota"/>
</dbReference>
<dbReference type="RefSeq" id="XP_002549839.1">
    <property type="nucleotide sequence ID" value="XM_002549793.1"/>
</dbReference>
<feature type="region of interest" description="Disordered" evidence="1">
    <location>
        <begin position="331"/>
        <end position="352"/>
    </location>
</feature>
<protein>
    <recommendedName>
        <fullName evidence="2">J domain-containing protein</fullName>
    </recommendedName>
</protein>
<dbReference type="InterPro" id="IPR018253">
    <property type="entry name" value="DnaJ_domain_CS"/>
</dbReference>
<dbReference type="KEGG" id="ctp:CTRG_04136"/>
<feature type="compositionally biased region" description="Acidic residues" evidence="1">
    <location>
        <begin position="342"/>
        <end position="352"/>
    </location>
</feature>
<evidence type="ECO:0000259" key="2">
    <source>
        <dbReference type="PROSITE" id="PS50076"/>
    </source>
</evidence>
<dbReference type="HOGENOM" id="CLU_927848_0_0_1"/>
<dbReference type="Pfam" id="PF00226">
    <property type="entry name" value="DnaJ"/>
    <property type="match status" value="1"/>
</dbReference>
<dbReference type="Gene3D" id="1.10.287.110">
    <property type="entry name" value="DnaJ domain"/>
    <property type="match status" value="1"/>
</dbReference>
<dbReference type="OrthoDB" id="445556at2759"/>
<organism evidence="3 4">
    <name type="scientific">Candida tropicalis (strain ATCC MYA-3404 / T1)</name>
    <name type="common">Yeast</name>
    <dbReference type="NCBI Taxonomy" id="294747"/>
    <lineage>
        <taxon>Eukaryota</taxon>
        <taxon>Fungi</taxon>
        <taxon>Dikarya</taxon>
        <taxon>Ascomycota</taxon>
        <taxon>Saccharomycotina</taxon>
        <taxon>Pichiomycetes</taxon>
        <taxon>Debaryomycetaceae</taxon>
        <taxon>Candida/Lodderomyces clade</taxon>
        <taxon>Candida</taxon>
    </lineage>
</organism>
<dbReference type="STRING" id="294747.C5MD35"/>
<proteinExistence type="predicted"/>
<dbReference type="Proteomes" id="UP000002037">
    <property type="component" value="Unassembled WGS sequence"/>
</dbReference>
<evidence type="ECO:0000313" key="3">
    <source>
        <dbReference type="EMBL" id="EER32465.1"/>
    </source>
</evidence>
<gene>
    <name evidence="3" type="ORF">CTRG_04136</name>
</gene>
<dbReference type="EMBL" id="GG692399">
    <property type="protein sequence ID" value="EER32465.1"/>
    <property type="molecule type" value="Genomic_DNA"/>
</dbReference>
<dbReference type="InterPro" id="IPR036869">
    <property type="entry name" value="J_dom_sf"/>
</dbReference>
<dbReference type="InterPro" id="IPR001623">
    <property type="entry name" value="DnaJ_domain"/>
</dbReference>
<evidence type="ECO:0000313" key="4">
    <source>
        <dbReference type="Proteomes" id="UP000002037"/>
    </source>
</evidence>
<sequence length="372" mass="43970">MGKHDLLSRESNSNPEPANRLYYLLPKIKKKKTKHECNHTDKPLKFAHSFSFTNSSPPIMLGRIRSTRRALNVYQTLRQRCCYATAASEDPVDHHKRLGLHEWPTSSNPTAYEIFGLSSKDMGMSPLELNKILKKRYVSLVKIYHPDTSLVLKHKGKEIDTDLKRKRFDMIQESYQILKNPRRRIAYNRFQTTTWEQQGMYRGHDKGPWSKENFEAHRRANAHRRRYDFKHDEEFWHAATWQDYYQMKYKRAPPTQEELDKNKYKILAGVLLFGAVGFGLQMINAVDNANKYLLETQQLNLKSMKALNDSYDNYGQGHSEADKVRRFLANRRSTMKSKQDHDDEEKLPEPNDDELLRRYAVKRLESWDRVDD</sequence>
<dbReference type="VEuPathDB" id="FungiDB:CTRG_04136"/>
<feature type="domain" description="J" evidence="2">
    <location>
        <begin position="110"/>
        <end position="191"/>
    </location>
</feature>
<dbReference type="PROSITE" id="PS00636">
    <property type="entry name" value="DNAJ_1"/>
    <property type="match status" value="1"/>
</dbReference>
<reference evidence="3 4" key="1">
    <citation type="journal article" date="2009" name="Nature">
        <title>Evolution of pathogenicity and sexual reproduction in eight Candida genomes.</title>
        <authorList>
            <person name="Butler G."/>
            <person name="Rasmussen M.D."/>
            <person name="Lin M.F."/>
            <person name="Santos M.A."/>
            <person name="Sakthikumar S."/>
            <person name="Munro C.A."/>
            <person name="Rheinbay E."/>
            <person name="Grabherr M."/>
            <person name="Forche A."/>
            <person name="Reedy J.L."/>
            <person name="Agrafioti I."/>
            <person name="Arnaud M.B."/>
            <person name="Bates S."/>
            <person name="Brown A.J."/>
            <person name="Brunke S."/>
            <person name="Costanzo M.C."/>
            <person name="Fitzpatrick D.A."/>
            <person name="de Groot P.W."/>
            <person name="Harris D."/>
            <person name="Hoyer L.L."/>
            <person name="Hube B."/>
            <person name="Klis F.M."/>
            <person name="Kodira C."/>
            <person name="Lennard N."/>
            <person name="Logue M.E."/>
            <person name="Martin R."/>
            <person name="Neiman A.M."/>
            <person name="Nikolaou E."/>
            <person name="Quail M.A."/>
            <person name="Quinn J."/>
            <person name="Santos M.C."/>
            <person name="Schmitzberger F.F."/>
            <person name="Sherlock G."/>
            <person name="Shah P."/>
            <person name="Silverstein K.A."/>
            <person name="Skrzypek M.S."/>
            <person name="Soll D."/>
            <person name="Staggs R."/>
            <person name="Stansfield I."/>
            <person name="Stumpf M.P."/>
            <person name="Sudbery P.E."/>
            <person name="Srikantha T."/>
            <person name="Zeng Q."/>
            <person name="Berman J."/>
            <person name="Berriman M."/>
            <person name="Heitman J."/>
            <person name="Gow N.A."/>
            <person name="Lorenz M.C."/>
            <person name="Birren B.W."/>
            <person name="Kellis M."/>
            <person name="Cuomo C.A."/>
        </authorList>
    </citation>
    <scope>NUCLEOTIDE SEQUENCE [LARGE SCALE GENOMIC DNA]</scope>
    <source>
        <strain evidence="4">ATCC MYA-3404 / T1</strain>
    </source>
</reference>
<evidence type="ECO:0000256" key="1">
    <source>
        <dbReference type="SAM" id="MobiDB-lite"/>
    </source>
</evidence>
<dbReference type="GeneID" id="8297114"/>
<name>C5MD35_CANTT</name>
<accession>C5MD35</accession>
<keyword evidence="4" id="KW-1185">Reference proteome</keyword>
<dbReference type="PROSITE" id="PS50076">
    <property type="entry name" value="DNAJ_2"/>
    <property type="match status" value="1"/>
</dbReference>
<dbReference type="AlphaFoldDB" id="C5MD35"/>
<dbReference type="CDD" id="cd06257">
    <property type="entry name" value="DnaJ"/>
    <property type="match status" value="1"/>
</dbReference>